<name>A0A3R7KQC1_TRYRA</name>
<dbReference type="RefSeq" id="XP_029239893.1">
    <property type="nucleotide sequence ID" value="XM_029380267.1"/>
</dbReference>
<evidence type="ECO:0000313" key="4">
    <source>
        <dbReference type="Proteomes" id="UP000283634"/>
    </source>
</evidence>
<accession>A0A3R7KQC1</accession>
<keyword evidence="1" id="KW-0175">Coiled coil</keyword>
<dbReference type="Proteomes" id="UP000283634">
    <property type="component" value="Unassembled WGS sequence"/>
</dbReference>
<comment type="caution">
    <text evidence="3">The sequence shown here is derived from an EMBL/GenBank/DDBJ whole genome shotgun (WGS) entry which is preliminary data.</text>
</comment>
<keyword evidence="4" id="KW-1185">Reference proteome</keyword>
<dbReference type="EMBL" id="MKGL01000084">
    <property type="protein sequence ID" value="RNF07547.1"/>
    <property type="molecule type" value="Genomic_DNA"/>
</dbReference>
<evidence type="ECO:0000313" key="3">
    <source>
        <dbReference type="EMBL" id="RNF07547.1"/>
    </source>
</evidence>
<feature type="region of interest" description="Disordered" evidence="2">
    <location>
        <begin position="230"/>
        <end position="260"/>
    </location>
</feature>
<dbReference type="AlphaFoldDB" id="A0A3R7KQC1"/>
<feature type="compositionally biased region" description="Polar residues" evidence="2">
    <location>
        <begin position="238"/>
        <end position="247"/>
    </location>
</feature>
<gene>
    <name evidence="3" type="ORF">TraAM80_03291</name>
</gene>
<feature type="region of interest" description="Disordered" evidence="2">
    <location>
        <begin position="1"/>
        <end position="22"/>
    </location>
</feature>
<proteinExistence type="predicted"/>
<protein>
    <submittedName>
        <fullName evidence="3">Uncharacterized protein</fullName>
    </submittedName>
</protein>
<organism evidence="3 4">
    <name type="scientific">Trypanosoma rangeli</name>
    <dbReference type="NCBI Taxonomy" id="5698"/>
    <lineage>
        <taxon>Eukaryota</taxon>
        <taxon>Discoba</taxon>
        <taxon>Euglenozoa</taxon>
        <taxon>Kinetoplastea</taxon>
        <taxon>Metakinetoplastina</taxon>
        <taxon>Trypanosomatida</taxon>
        <taxon>Trypanosomatidae</taxon>
        <taxon>Trypanosoma</taxon>
        <taxon>Herpetosoma</taxon>
    </lineage>
</organism>
<feature type="coiled-coil region" evidence="1">
    <location>
        <begin position="1195"/>
        <end position="1229"/>
    </location>
</feature>
<reference evidence="3 4" key="1">
    <citation type="journal article" date="2018" name="BMC Genomics">
        <title>Genomic comparison of Trypanosoma conorhini and Trypanosoma rangeli to Trypanosoma cruzi strains of high and low virulence.</title>
        <authorList>
            <person name="Bradwell K.R."/>
            <person name="Koparde V.N."/>
            <person name="Matveyev A.V."/>
            <person name="Serrano M.G."/>
            <person name="Alves J.M."/>
            <person name="Parikh H."/>
            <person name="Huang B."/>
            <person name="Lee V."/>
            <person name="Espinosa-Alvarez O."/>
            <person name="Ortiz P.A."/>
            <person name="Costa-Martins A.G."/>
            <person name="Teixeira M.M."/>
            <person name="Buck G.A."/>
        </authorList>
    </citation>
    <scope>NUCLEOTIDE SEQUENCE [LARGE SCALE GENOMIC DNA]</scope>
    <source>
        <strain evidence="3 4">AM80</strain>
    </source>
</reference>
<sequence length="1254" mass="140004">MNAGLEVKTEQGESEGVAGTATASTALEPLPLSSALLRDVEQLLSAARAITPFLTETTEQLQPMRAALTTVMGNLRICRHCIRRKNAPSIVPRLLIAGPAQTGKSAIVDFVLQHLMQTTLDTGAATTISREASTVVLKDEECNMSLDSMRKRSHSLLVRPHSSTVGNHNMDPKCNYGASHAKAGGMLCRKPSGVNGVEECDETEGILCSSESVTSVVNIVGRGNRLGSTHNLDYGLQQDATDSSSLNDRARRRHSHGDEGRRSIPLLKFVEISPLPDVYLPHSMTSDVASICIDTTPSSCVVVVSGGLETTIVDRMRSSQSGVIRNWLRGGQKETHRPNDGVHALPSHSGACGGQRTATASEGVEQAAVYIEPCSLCRAPSWLLLETAGNIVRSEGDGVPFVQLPDSLCAEAIFFTLPCEVVGTYRMATVMNKLFDPFVVPTEDDACDGTIGGERVLILAEQQQQQQCRRPRNKANCVHDEDDREALCQLISDMAFYILTFSDAIIARSEGVLTTDKQLANRPPPMAGSLPELIVLFQNEMRRIFGVHVNSWQVVPFSGPMSRVTSAAIRAIYEKRFTGVESLGADETLPSDSSAFSQLLPVDSTVSFPAPPVAGKTELNLQLAIAEYCDVVYGERFKQRQHRFSPDQLEELVWQHALSDMWQLSGARQLLHTVKCFEWNSLHHIVSHIAFSLVIFSRQLQSLLPKVQECLWMQKKHLQNELKRRKRENFMANMALRRLKEMHIPGQMIQGVLYMIEEHFEEVVIRFWWTLLTLLDEENVRFGVYRRGGAKMLSDSCRHPLLTPSDLSVAARKRLCKLYRRFLEVHMTQGYETQMSHLQSIIEEACRQTSNPTLCGGQRELSDAEAVHGLSPRTASVLPPDLVHLVEDARHHIPFVAKNARGLKRTMQKELSLLVARLNTEVINYFMAELANAMHGFDKLCEMQLEVSKETMLQLVTAVNPRQTFDAIELKLLRSLLSKIQRFTLLELRPDQELEAFVTGLRSALCQDQVKMYVKLLNGGWNGQCTDCAANTLAYLAKSEECDTQRQQQPPDRVMLRNSSFFHQLRGYRDIAWAPMEMTELTLPSPNRVRKSTRVGLKHHSSMDDAAGTTVANPLVEACTVPLREPPNEDDKVPLHVCNDVVASTSNPIWFFLVVWQEVFSVMTFRPWMLLHNVRYATLLNKITLIFLKGQGRLEAMVKEESDKAEAKLRSLSQEKTRLREELPSLLQHLSTTAEGVAHEMKSFNAETFRSLSM</sequence>
<dbReference type="VEuPathDB" id="TriTrypDB:TRSC58_01586"/>
<evidence type="ECO:0000256" key="2">
    <source>
        <dbReference type="SAM" id="MobiDB-lite"/>
    </source>
</evidence>
<dbReference type="GeneID" id="40327224"/>
<evidence type="ECO:0000256" key="1">
    <source>
        <dbReference type="SAM" id="Coils"/>
    </source>
</evidence>
<dbReference type="OrthoDB" id="251352at2759"/>
<dbReference type="OMA" id="CFEWNSL"/>